<sequence length="400" mass="45120">KKTIFKTCCSLALALSFWVSVITEKIMLLGGGCRISHHIRECNYHHHHRNYQNLGLGFCSSRIFQLSSFMVRPLSVALMGENHSQRLQQRLVTSSSREMPILSDCFSEREDDQELPAEGLSPVAGGIVALGKFEALHIGHRELAIQASKVGAPYLLSFIGMAEVLGWEPRAPIVAKCDRKRVLSSWAPYCGNMAPVEYQLEFSSVRHLTPRQFVEKLSEELGVRGVVAGENYRFGYKAAGDASELVRLCKEYDMDAYIINSVMDKNQDSRDVKSNDFKERGQVSSTRVRLALGIGDMKYVSELLGRRHRLILTMNNHGELTSTRNECRVSVPKSRLLNLPPKEGFYENCVLLFGNENPVTCRIFIDTTHIHLEMDEVGLCNFDNSQGFRLLGIEFGELQR</sequence>
<feature type="non-terminal residue" evidence="1">
    <location>
        <position position="1"/>
    </location>
</feature>
<dbReference type="Proteomes" id="UP001164539">
    <property type="component" value="Chromosome 9"/>
</dbReference>
<name>A0ACC1XGL8_MELAZ</name>
<comment type="caution">
    <text evidence="1">The sequence shown here is derived from an EMBL/GenBank/DDBJ whole genome shotgun (WGS) entry which is preliminary data.</text>
</comment>
<protein>
    <submittedName>
        <fullName evidence="1">FAD synthetase 2, chloroplastic</fullName>
    </submittedName>
</protein>
<organism evidence="1 2">
    <name type="scientific">Melia azedarach</name>
    <name type="common">Chinaberry tree</name>
    <dbReference type="NCBI Taxonomy" id="155640"/>
    <lineage>
        <taxon>Eukaryota</taxon>
        <taxon>Viridiplantae</taxon>
        <taxon>Streptophyta</taxon>
        <taxon>Embryophyta</taxon>
        <taxon>Tracheophyta</taxon>
        <taxon>Spermatophyta</taxon>
        <taxon>Magnoliopsida</taxon>
        <taxon>eudicotyledons</taxon>
        <taxon>Gunneridae</taxon>
        <taxon>Pentapetalae</taxon>
        <taxon>rosids</taxon>
        <taxon>malvids</taxon>
        <taxon>Sapindales</taxon>
        <taxon>Meliaceae</taxon>
        <taxon>Melia</taxon>
    </lineage>
</organism>
<reference evidence="1 2" key="1">
    <citation type="journal article" date="2023" name="Science">
        <title>Complex scaffold remodeling in plant triterpene biosynthesis.</title>
        <authorList>
            <person name="De La Pena R."/>
            <person name="Hodgson H."/>
            <person name="Liu J.C."/>
            <person name="Stephenson M.J."/>
            <person name="Martin A.C."/>
            <person name="Owen C."/>
            <person name="Harkess A."/>
            <person name="Leebens-Mack J."/>
            <person name="Jimenez L.E."/>
            <person name="Osbourn A."/>
            <person name="Sattely E.S."/>
        </authorList>
    </citation>
    <scope>NUCLEOTIDE SEQUENCE [LARGE SCALE GENOMIC DNA]</scope>
    <source>
        <strain evidence="2">cv. JPN11</strain>
        <tissue evidence="1">Leaf</tissue>
    </source>
</reference>
<accession>A0ACC1XGL8</accession>
<gene>
    <name evidence="1" type="ORF">OWV82_016674</name>
</gene>
<dbReference type="EMBL" id="CM051402">
    <property type="protein sequence ID" value="KAJ4710500.1"/>
    <property type="molecule type" value="Genomic_DNA"/>
</dbReference>
<evidence type="ECO:0000313" key="2">
    <source>
        <dbReference type="Proteomes" id="UP001164539"/>
    </source>
</evidence>
<keyword evidence="2" id="KW-1185">Reference proteome</keyword>
<evidence type="ECO:0000313" key="1">
    <source>
        <dbReference type="EMBL" id="KAJ4710500.1"/>
    </source>
</evidence>
<proteinExistence type="predicted"/>